<evidence type="ECO:0000256" key="4">
    <source>
        <dbReference type="ARBA" id="ARBA00023002"/>
    </source>
</evidence>
<evidence type="ECO:0000256" key="5">
    <source>
        <dbReference type="SAM" id="MobiDB-lite"/>
    </source>
</evidence>
<name>A0AAU8G0A3_9MICO</name>
<accession>A0AAU8G0A3</accession>
<dbReference type="RefSeq" id="WP_353707485.1">
    <property type="nucleotide sequence ID" value="NZ_CP159290.1"/>
</dbReference>
<dbReference type="PANTHER" id="PTHR43425">
    <property type="entry name" value="OXYGEN-INSENSITIVE NADPH NITROREDUCTASE"/>
    <property type="match status" value="1"/>
</dbReference>
<dbReference type="SUPFAM" id="SSF55469">
    <property type="entry name" value="FMN-dependent nitroreductase-like"/>
    <property type="match status" value="1"/>
</dbReference>
<dbReference type="AlphaFoldDB" id="A0AAU8G0A3"/>
<keyword evidence="2" id="KW-0285">Flavoprotein</keyword>
<gene>
    <name evidence="7" type="ORF">ABRQ22_16360</name>
</gene>
<dbReference type="EMBL" id="CP159290">
    <property type="protein sequence ID" value="XCH29144.1"/>
    <property type="molecule type" value="Genomic_DNA"/>
</dbReference>
<dbReference type="GO" id="GO:0016491">
    <property type="term" value="F:oxidoreductase activity"/>
    <property type="evidence" value="ECO:0007669"/>
    <property type="project" value="UniProtKB-KW"/>
</dbReference>
<feature type="region of interest" description="Disordered" evidence="5">
    <location>
        <begin position="15"/>
        <end position="40"/>
    </location>
</feature>
<reference evidence="7" key="1">
    <citation type="submission" date="2024-06" db="EMBL/GenBank/DDBJ databases">
        <title>Complete genome sequence of the cellulolytic actinobacterium, Cellulosimicrobium ES-005.</title>
        <authorList>
            <person name="Matthews C.T."/>
            <person name="Underwood K.D."/>
            <person name="Ghanchi K.M."/>
            <person name="Fields S.D."/>
            <person name="Gardner S.G."/>
        </authorList>
    </citation>
    <scope>NUCLEOTIDE SEQUENCE</scope>
    <source>
        <strain evidence="7">ES-005</strain>
    </source>
</reference>
<sequence length="338" mass="35339">MTSTPVTVPAVVRPARRDGDPRDLESDLTDVPTGARPDAVVPDGAVLDGARAAVGARYGVAPDVADVAAPGAAVGLARRAAAGRARDAGRPADVLGTVLGHRSVRRYRTDPLADHVVPTLVAAAQSAPTSSNLQLWSVVAVTDAARKDRLAALAGDQEHVRTAPLLLVWLADVARARALGEREGVRLEATDYLETTVVAFLDAALAAQNAVVAAESLGLGTVYIGALRNHPAQVAAELGLPEGVVAVVGLVVGHPDPAGGERVKPRLPQAAVLHPERYHGDQAEHVAAYEQRIAPFYREEGLDGGWRDRVVDRLRVPGALRGRAHLRPTLAALGFPSK</sequence>
<keyword evidence="4" id="KW-0560">Oxidoreductase</keyword>
<feature type="domain" description="Nitroreductase" evidence="6">
    <location>
        <begin position="100"/>
        <end position="253"/>
    </location>
</feature>
<comment type="similarity">
    <text evidence="1">Belongs to the flavin oxidoreductase frp family.</text>
</comment>
<evidence type="ECO:0000313" key="7">
    <source>
        <dbReference type="EMBL" id="XCH29144.1"/>
    </source>
</evidence>
<evidence type="ECO:0000256" key="1">
    <source>
        <dbReference type="ARBA" id="ARBA00008366"/>
    </source>
</evidence>
<evidence type="ECO:0000259" key="6">
    <source>
        <dbReference type="Pfam" id="PF00881"/>
    </source>
</evidence>
<dbReference type="CDD" id="cd02146">
    <property type="entry name" value="NfsA-like"/>
    <property type="match status" value="1"/>
</dbReference>
<dbReference type="PANTHER" id="PTHR43425:SF2">
    <property type="entry name" value="OXYGEN-INSENSITIVE NADPH NITROREDUCTASE"/>
    <property type="match status" value="1"/>
</dbReference>
<proteinExistence type="inferred from homology"/>
<dbReference type="InterPro" id="IPR029479">
    <property type="entry name" value="Nitroreductase"/>
</dbReference>
<evidence type="ECO:0000256" key="2">
    <source>
        <dbReference type="ARBA" id="ARBA00022630"/>
    </source>
</evidence>
<evidence type="ECO:0000256" key="3">
    <source>
        <dbReference type="ARBA" id="ARBA00022643"/>
    </source>
</evidence>
<keyword evidence="3" id="KW-0288">FMN</keyword>
<dbReference type="Gene3D" id="3.40.109.10">
    <property type="entry name" value="NADH Oxidase"/>
    <property type="match status" value="1"/>
</dbReference>
<organism evidence="7">
    <name type="scientific">Cellulosimicrobium sp. ES-005</name>
    <dbReference type="NCBI Taxonomy" id="3163031"/>
    <lineage>
        <taxon>Bacteria</taxon>
        <taxon>Bacillati</taxon>
        <taxon>Actinomycetota</taxon>
        <taxon>Actinomycetes</taxon>
        <taxon>Micrococcales</taxon>
        <taxon>Promicromonosporaceae</taxon>
        <taxon>Cellulosimicrobium</taxon>
    </lineage>
</organism>
<dbReference type="InterPro" id="IPR000415">
    <property type="entry name" value="Nitroreductase-like"/>
</dbReference>
<dbReference type="Pfam" id="PF00881">
    <property type="entry name" value="Nitroreductase"/>
    <property type="match status" value="1"/>
</dbReference>
<feature type="compositionally biased region" description="Basic and acidic residues" evidence="5">
    <location>
        <begin position="15"/>
        <end position="25"/>
    </location>
</feature>
<protein>
    <submittedName>
        <fullName evidence="7">NADPH-dependent oxidoreductase</fullName>
    </submittedName>
</protein>
<dbReference type="InterPro" id="IPR016446">
    <property type="entry name" value="Flavin_OxRdtase_Frp"/>
</dbReference>